<protein>
    <recommendedName>
        <fullName evidence="2">Pre-C2HC domain-containing protein</fullName>
    </recommendedName>
</protein>
<gene>
    <name evidence="3" type="ORF">PYW07_010485</name>
</gene>
<dbReference type="EMBL" id="JARGEI010000026">
    <property type="protein sequence ID" value="KAJ8708360.1"/>
    <property type="molecule type" value="Genomic_DNA"/>
</dbReference>
<feature type="compositionally biased region" description="Polar residues" evidence="1">
    <location>
        <begin position="39"/>
        <end position="67"/>
    </location>
</feature>
<dbReference type="Proteomes" id="UP001231518">
    <property type="component" value="Chromosome 25"/>
</dbReference>
<sequence length="336" mass="38980">MTDPYNENLMQQPTLSNITPTRVLTQQIFHKGMFENRPRSYSASEILTTTPQRPNTQKQVSPNTSKEGTGKKRLLSSPDSMKGPSKQSKLNTYWLSQTQPVPTSNRFALLENDESQKSNHEQVEKPIKPPPIFVDKVENIQPLISLLNEHVRDNYELKVLKNDQVKIQPKTSEAYRDIVKQLEIKNTEFYTYRPKQDRSFKVVLKNLHASTDLTELSQALLDLGHECVNTWNIKQRKTKKPLPMFIVELKPSDNNKSIYQQKEPTHHKKHLNQKTYRDVVREKPKTTDKQDTIPEVDSSKSDTHELIIMMKQMMQQLTTMTNLLLTLTTRLTNSMP</sequence>
<organism evidence="3 4">
    <name type="scientific">Mythimna separata</name>
    <name type="common">Oriental armyworm</name>
    <name type="synonym">Pseudaletia separata</name>
    <dbReference type="NCBI Taxonomy" id="271217"/>
    <lineage>
        <taxon>Eukaryota</taxon>
        <taxon>Metazoa</taxon>
        <taxon>Ecdysozoa</taxon>
        <taxon>Arthropoda</taxon>
        <taxon>Hexapoda</taxon>
        <taxon>Insecta</taxon>
        <taxon>Pterygota</taxon>
        <taxon>Neoptera</taxon>
        <taxon>Endopterygota</taxon>
        <taxon>Lepidoptera</taxon>
        <taxon>Glossata</taxon>
        <taxon>Ditrysia</taxon>
        <taxon>Noctuoidea</taxon>
        <taxon>Noctuidae</taxon>
        <taxon>Noctuinae</taxon>
        <taxon>Hadenini</taxon>
        <taxon>Mythimna</taxon>
    </lineage>
</organism>
<evidence type="ECO:0000313" key="3">
    <source>
        <dbReference type="EMBL" id="KAJ8708360.1"/>
    </source>
</evidence>
<keyword evidence="4" id="KW-1185">Reference proteome</keyword>
<dbReference type="Pfam" id="PF07530">
    <property type="entry name" value="PRE_C2HC"/>
    <property type="match status" value="1"/>
</dbReference>
<feature type="region of interest" description="Disordered" evidence="1">
    <location>
        <begin position="281"/>
        <end position="300"/>
    </location>
</feature>
<reference evidence="3" key="1">
    <citation type="submission" date="2023-03" db="EMBL/GenBank/DDBJ databases">
        <title>Chromosome-level genomes of two armyworms, Mythimna separata and Mythimna loreyi, provide insights into the biosynthesis and reception of sex pheromones.</title>
        <authorList>
            <person name="Zhao H."/>
        </authorList>
    </citation>
    <scope>NUCLEOTIDE SEQUENCE</scope>
    <source>
        <strain evidence="3">BeijingLab</strain>
        <tissue evidence="3">Pupa</tissue>
    </source>
</reference>
<evidence type="ECO:0000259" key="2">
    <source>
        <dbReference type="SMART" id="SM00596"/>
    </source>
</evidence>
<evidence type="ECO:0000313" key="4">
    <source>
        <dbReference type="Proteomes" id="UP001231518"/>
    </source>
</evidence>
<accession>A0AAD8DMB3</accession>
<comment type="caution">
    <text evidence="3">The sequence shown here is derived from an EMBL/GenBank/DDBJ whole genome shotgun (WGS) entry which is preliminary data.</text>
</comment>
<dbReference type="SMART" id="SM00596">
    <property type="entry name" value="PRE_C2HC"/>
    <property type="match status" value="1"/>
</dbReference>
<dbReference type="InterPro" id="IPR006579">
    <property type="entry name" value="Pre_C2HC_dom"/>
</dbReference>
<evidence type="ECO:0000256" key="1">
    <source>
        <dbReference type="SAM" id="MobiDB-lite"/>
    </source>
</evidence>
<dbReference type="AlphaFoldDB" id="A0AAD8DMB3"/>
<feature type="region of interest" description="Disordered" evidence="1">
    <location>
        <begin position="35"/>
        <end position="87"/>
    </location>
</feature>
<feature type="domain" description="Pre-C2HC" evidence="2">
    <location>
        <begin position="213"/>
        <end position="272"/>
    </location>
</feature>
<name>A0AAD8DMB3_MYTSE</name>
<proteinExistence type="predicted"/>